<accession>A0A9X1YFK2</accession>
<organism evidence="2 3">
    <name type="scientific">Roseomonas acroporae</name>
    <dbReference type="NCBI Taxonomy" id="2937791"/>
    <lineage>
        <taxon>Bacteria</taxon>
        <taxon>Pseudomonadati</taxon>
        <taxon>Pseudomonadota</taxon>
        <taxon>Alphaproteobacteria</taxon>
        <taxon>Acetobacterales</taxon>
        <taxon>Roseomonadaceae</taxon>
        <taxon>Roseomonas</taxon>
    </lineage>
</organism>
<feature type="region of interest" description="Disordered" evidence="1">
    <location>
        <begin position="27"/>
        <end position="46"/>
    </location>
</feature>
<keyword evidence="3" id="KW-1185">Reference proteome</keyword>
<comment type="caution">
    <text evidence="2">The sequence shown here is derived from an EMBL/GenBank/DDBJ whole genome shotgun (WGS) entry which is preliminary data.</text>
</comment>
<evidence type="ECO:0000256" key="1">
    <source>
        <dbReference type="SAM" id="MobiDB-lite"/>
    </source>
</evidence>
<evidence type="ECO:0000313" key="2">
    <source>
        <dbReference type="EMBL" id="MCK8787757.1"/>
    </source>
</evidence>
<dbReference type="RefSeq" id="WP_248669805.1">
    <property type="nucleotide sequence ID" value="NZ_JALPRX010000143.1"/>
</dbReference>
<evidence type="ECO:0000313" key="3">
    <source>
        <dbReference type="Proteomes" id="UP001139516"/>
    </source>
</evidence>
<dbReference type="EMBL" id="JALPRX010000143">
    <property type="protein sequence ID" value="MCK8787757.1"/>
    <property type="molecule type" value="Genomic_DNA"/>
</dbReference>
<sequence length="46" mass="5046">MMGLALLERLAPSRLKALLEHFGAIADPREPRRVAHPKEGADTRPG</sequence>
<dbReference type="Proteomes" id="UP001139516">
    <property type="component" value="Unassembled WGS sequence"/>
</dbReference>
<proteinExistence type="predicted"/>
<name>A0A9X1YFK2_9PROT</name>
<gene>
    <name evidence="2" type="ORF">M0638_25700</name>
</gene>
<protein>
    <submittedName>
        <fullName evidence="2">Uncharacterized protein</fullName>
    </submittedName>
</protein>
<reference evidence="2" key="1">
    <citation type="submission" date="2022-04" db="EMBL/GenBank/DDBJ databases">
        <title>Roseomonas acroporae sp. nov., isolated from coral Acropora digitifera.</title>
        <authorList>
            <person name="Sun H."/>
        </authorList>
    </citation>
    <scope>NUCLEOTIDE SEQUENCE</scope>
    <source>
        <strain evidence="2">NAR14</strain>
    </source>
</reference>
<dbReference type="AlphaFoldDB" id="A0A9X1YFK2"/>